<name>A0ABT7K0D2_9HYPH</name>
<dbReference type="EMBL" id="JARFYM010000013">
    <property type="protein sequence ID" value="MDL2400624.1"/>
    <property type="molecule type" value="Genomic_DNA"/>
</dbReference>
<gene>
    <name evidence="2" type="ORF">PY649_17085</name>
</gene>
<dbReference type="Pfam" id="PF05171">
    <property type="entry name" value="HemS"/>
    <property type="match status" value="1"/>
</dbReference>
<proteinExistence type="predicted"/>
<organism evidence="2 3">
    <name type="scientific">Rhizobium mayense</name>
    <dbReference type="NCBI Taxonomy" id="1312184"/>
    <lineage>
        <taxon>Bacteria</taxon>
        <taxon>Pseudomonadati</taxon>
        <taxon>Pseudomonadota</taxon>
        <taxon>Alphaproteobacteria</taxon>
        <taxon>Hyphomicrobiales</taxon>
        <taxon>Rhizobiaceae</taxon>
        <taxon>Rhizobium/Agrobacterium group</taxon>
        <taxon>Rhizobium</taxon>
    </lineage>
</organism>
<dbReference type="InterPro" id="IPR007845">
    <property type="entry name" value="HemS/ChuX_dom"/>
</dbReference>
<accession>A0ABT7K0D2</accession>
<comment type="caution">
    <text evidence="2">The sequence shown here is derived from an EMBL/GenBank/DDBJ whole genome shotgun (WGS) entry which is preliminary data.</text>
</comment>
<evidence type="ECO:0000313" key="2">
    <source>
        <dbReference type="EMBL" id="MDL2400624.1"/>
    </source>
</evidence>
<dbReference type="Proteomes" id="UP001172645">
    <property type="component" value="Unassembled WGS sequence"/>
</dbReference>
<protein>
    <submittedName>
        <fullName evidence="2">Hemin-degrading factor</fullName>
    </submittedName>
</protein>
<dbReference type="Gene3D" id="3.40.1570.10">
    <property type="entry name" value="HemS/ChuS/ChuX like domains"/>
    <property type="match status" value="1"/>
</dbReference>
<dbReference type="InterPro" id="IPR053733">
    <property type="entry name" value="Heme_Transport_Util_sf"/>
</dbReference>
<reference evidence="2" key="1">
    <citation type="submission" date="2023-06" db="EMBL/GenBank/DDBJ databases">
        <title>Phylogenetic Diversity of Rhizobium strains.</title>
        <authorList>
            <person name="Moura F.T."/>
            <person name="Helene L.C.F."/>
            <person name="Hungria M."/>
        </authorList>
    </citation>
    <scope>NUCLEOTIDE SEQUENCE</scope>
    <source>
        <strain evidence="2">CCGE526</strain>
    </source>
</reference>
<evidence type="ECO:0000313" key="3">
    <source>
        <dbReference type="Proteomes" id="UP001172645"/>
    </source>
</evidence>
<feature type="domain" description="Haemin-degrading HemS/ChuX" evidence="1">
    <location>
        <begin position="2"/>
        <end position="39"/>
    </location>
</feature>
<dbReference type="SUPFAM" id="SSF144064">
    <property type="entry name" value="Heme iron utilization protein-like"/>
    <property type="match status" value="1"/>
</dbReference>
<sequence>HVTSLEAYDAKGEMIIQFFGKRKEGFDERRSWRTIIENLPKADASVAA</sequence>
<evidence type="ECO:0000259" key="1">
    <source>
        <dbReference type="Pfam" id="PF05171"/>
    </source>
</evidence>
<feature type="non-terminal residue" evidence="2">
    <location>
        <position position="1"/>
    </location>
</feature>
<keyword evidence="3" id="KW-1185">Reference proteome</keyword>